<proteinExistence type="predicted"/>
<keyword evidence="2" id="KW-1185">Reference proteome</keyword>
<evidence type="ECO:0000313" key="1">
    <source>
        <dbReference type="EMBL" id="EKS43626.1"/>
    </source>
</evidence>
<accession>A0ABP2SN87</accession>
<protein>
    <submittedName>
        <fullName evidence="1">Uncharacterized protein</fullName>
    </submittedName>
</protein>
<dbReference type="EMBL" id="AMQK01000016">
    <property type="protein sequence ID" value="EKS43626.1"/>
    <property type="molecule type" value="Genomic_DNA"/>
</dbReference>
<gene>
    <name evidence="1" type="ORF">BbINS_04180</name>
</gene>
<comment type="caution">
    <text evidence="1">The sequence shown here is derived from an EMBL/GenBank/DDBJ whole genome shotgun (WGS) entry which is preliminary data.</text>
</comment>
<dbReference type="Proteomes" id="UP000009359">
    <property type="component" value="Unassembled WGS sequence"/>
</dbReference>
<organism evidence="1 2">
    <name type="scientific">Bartonella bacilliformis INS</name>
    <dbReference type="NCBI Taxonomy" id="1206782"/>
    <lineage>
        <taxon>Bacteria</taxon>
        <taxon>Pseudomonadati</taxon>
        <taxon>Pseudomonadota</taxon>
        <taxon>Alphaproteobacteria</taxon>
        <taxon>Hyphomicrobiales</taxon>
        <taxon>Bartonellaceae</taxon>
        <taxon>Bartonella</taxon>
    </lineage>
</organism>
<name>A0ABP2SN87_BARBA</name>
<sequence length="40" mass="4472">MKLMAYGKIVIYRYKKTSGYTTAITLEASNKGKEAGENEI</sequence>
<evidence type="ECO:0000313" key="2">
    <source>
        <dbReference type="Proteomes" id="UP000009359"/>
    </source>
</evidence>
<reference evidence="1 2" key="1">
    <citation type="journal article" date="2013" name="Genome Announc.">
        <title>Whole Genome Sequencing and Comparative Analysis of Bartonella bacilliformis Strain INS, the Causative Agent of Carrion's Disease.</title>
        <authorList>
            <person name="Tarazona D."/>
            <person name="Padilla C."/>
            <person name="Caceres O."/>
            <person name="Montenegro J.D."/>
            <person name="Bailon H."/>
            <person name="Ventura G."/>
            <person name="Mendoza G."/>
            <person name="Anaya E."/>
            <person name="Guio H."/>
        </authorList>
    </citation>
    <scope>NUCLEOTIDE SEQUENCE [LARGE SCALE GENOMIC DNA]</scope>
    <source>
        <strain evidence="1 2">INS</strain>
    </source>
</reference>